<name>K6PYS0_9FIRM</name>
<dbReference type="InterPro" id="IPR018035">
    <property type="entry name" value="Flagellar_FliH/T3SS_HrpE"/>
</dbReference>
<dbReference type="STRING" id="867903.ThesuDRAFT_00274"/>
<protein>
    <submittedName>
        <fullName evidence="10">Flagellar biosynthesis/type III secretory pathway protein</fullName>
    </submittedName>
</protein>
<comment type="function">
    <text evidence="1">Needed for flagellar regrowth and assembly.</text>
</comment>
<sequence>MKWSSRVGDARRPVPARWPVLGSLPGAGAAAPGLRPVNWQSVGPAGGTVAPAPAGEAAAPTEAGPAAGPLPAAAQAAAGRRVRRWLRRARRAAAAHLEKARREADALCRQAREEGFRRGEQEGRARWEAACRQLEEQAARQREELAAAYRRLVEASAGPVLELVLVLARRVAGEALAVDAAALRRQIEAALARLGSEGARVLVHPESLARLEEASPLPAGVELVADLTLAPGDYRVETPRGLIDGRVEAQMQRLGRALREAGPGGGADSEPDVIADEEAARVRAGAAPEGREGA</sequence>
<keyword evidence="6" id="KW-1006">Bacterial flagellum protein export</keyword>
<dbReference type="GO" id="GO:0044781">
    <property type="term" value="P:bacterial-type flagellum organization"/>
    <property type="evidence" value="ECO:0007669"/>
    <property type="project" value="UniProtKB-KW"/>
</dbReference>
<dbReference type="AlphaFoldDB" id="K6PYS0"/>
<feature type="domain" description="Flagellar assembly protein FliH/Type III secretion system HrpE" evidence="9">
    <location>
        <begin position="137"/>
        <end position="254"/>
    </location>
</feature>
<evidence type="ECO:0000256" key="3">
    <source>
        <dbReference type="ARBA" id="ARBA00022448"/>
    </source>
</evidence>
<gene>
    <name evidence="10" type="ORF">ThesuDRAFT_00274</name>
</gene>
<reference evidence="10" key="2">
    <citation type="submission" date="2012-10" db="EMBL/GenBank/DDBJ databases">
        <title>Improved high-quality draft of Thermaerobacter subterraneus C21, DSM 13965.</title>
        <authorList>
            <consortium name="DOE Joint Genome Institute"/>
            <person name="Eisen J."/>
            <person name="Huntemann M."/>
            <person name="Wei C.-L."/>
            <person name="Han J."/>
            <person name="Detter J.C."/>
            <person name="Han C."/>
            <person name="Tapia R."/>
            <person name="Chen A."/>
            <person name="Kyrpides N."/>
            <person name="Mavromatis K."/>
            <person name="Markowitz V."/>
            <person name="Szeto E."/>
            <person name="Ivanova N."/>
            <person name="Mikhailova N."/>
            <person name="Ovchinnikova G."/>
            <person name="Pagani I."/>
            <person name="Pati A."/>
            <person name="Goodwin L."/>
            <person name="Nordberg H.P."/>
            <person name="Cantor M.N."/>
            <person name="Hua S.X."/>
            <person name="Woyke T."/>
            <person name="Eisen J."/>
            <person name="Klenk H.-P."/>
        </authorList>
    </citation>
    <scope>NUCLEOTIDE SEQUENCE [LARGE SCALE GENOMIC DNA]</scope>
    <source>
        <strain evidence="10">DSM 13965</strain>
    </source>
</reference>
<dbReference type="GO" id="GO:0015031">
    <property type="term" value="P:protein transport"/>
    <property type="evidence" value="ECO:0007669"/>
    <property type="project" value="UniProtKB-KW"/>
</dbReference>
<evidence type="ECO:0000256" key="7">
    <source>
        <dbReference type="SAM" id="Coils"/>
    </source>
</evidence>
<evidence type="ECO:0000256" key="8">
    <source>
        <dbReference type="SAM" id="MobiDB-lite"/>
    </source>
</evidence>
<dbReference type="EMBL" id="AENY02000005">
    <property type="protein sequence ID" value="EKP93679.1"/>
    <property type="molecule type" value="Genomic_DNA"/>
</dbReference>
<keyword evidence="5" id="KW-0653">Protein transport</keyword>
<keyword evidence="10" id="KW-0282">Flagellum</keyword>
<dbReference type="Proteomes" id="UP000005710">
    <property type="component" value="Unassembled WGS sequence"/>
</dbReference>
<keyword evidence="10" id="KW-0969">Cilium</keyword>
<dbReference type="eggNOG" id="COG1317">
    <property type="taxonomic scope" value="Bacteria"/>
</dbReference>
<dbReference type="RefSeq" id="WP_006904972.1">
    <property type="nucleotide sequence ID" value="NZ_JH976536.1"/>
</dbReference>
<dbReference type="InterPro" id="IPR051472">
    <property type="entry name" value="T3SS_Stator/FliH"/>
</dbReference>
<comment type="caution">
    <text evidence="10">The sequence shown here is derived from an EMBL/GenBank/DDBJ whole genome shotgun (WGS) entry which is preliminary data.</text>
</comment>
<evidence type="ECO:0000313" key="11">
    <source>
        <dbReference type="Proteomes" id="UP000005710"/>
    </source>
</evidence>
<keyword evidence="7" id="KW-0175">Coiled coil</keyword>
<evidence type="ECO:0000256" key="5">
    <source>
        <dbReference type="ARBA" id="ARBA00022927"/>
    </source>
</evidence>
<feature type="coiled-coil region" evidence="7">
    <location>
        <begin position="90"/>
        <end position="151"/>
    </location>
</feature>
<keyword evidence="10" id="KW-0966">Cell projection</keyword>
<proteinExistence type="inferred from homology"/>
<feature type="compositionally biased region" description="Low complexity" evidence="8">
    <location>
        <begin position="19"/>
        <end position="34"/>
    </location>
</feature>
<accession>K6PYS0</accession>
<comment type="similarity">
    <text evidence="2">Belongs to the FliH family.</text>
</comment>
<reference evidence="10" key="1">
    <citation type="submission" date="2010-10" db="EMBL/GenBank/DDBJ databases">
        <authorList>
            <consortium name="US DOE Joint Genome Institute (JGI-PGF)"/>
            <person name="Lucas S."/>
            <person name="Copeland A."/>
            <person name="Lapidus A."/>
            <person name="Bruce D."/>
            <person name="Goodwin L."/>
            <person name="Pitluck S."/>
            <person name="Kyrpides N."/>
            <person name="Mavromatis K."/>
            <person name="Detter J.C."/>
            <person name="Han C."/>
            <person name="Land M."/>
            <person name="Hauser L."/>
            <person name="Markowitz V."/>
            <person name="Cheng J.-F."/>
            <person name="Hugenholtz P."/>
            <person name="Woyke T."/>
            <person name="Wu D."/>
            <person name="Pukall R."/>
            <person name="Wahrenburg C."/>
            <person name="Brambilla E."/>
            <person name="Klenk H.-P."/>
            <person name="Eisen J.A."/>
        </authorList>
    </citation>
    <scope>NUCLEOTIDE SEQUENCE [LARGE SCALE GENOMIC DNA]</scope>
    <source>
        <strain evidence="10">DSM 13965</strain>
    </source>
</reference>
<dbReference type="Pfam" id="PF02108">
    <property type="entry name" value="FliH"/>
    <property type="match status" value="1"/>
</dbReference>
<evidence type="ECO:0000256" key="2">
    <source>
        <dbReference type="ARBA" id="ARBA00006602"/>
    </source>
</evidence>
<organism evidence="10 11">
    <name type="scientific">Thermaerobacter subterraneus DSM 13965</name>
    <dbReference type="NCBI Taxonomy" id="867903"/>
    <lineage>
        <taxon>Bacteria</taxon>
        <taxon>Bacillati</taxon>
        <taxon>Bacillota</taxon>
        <taxon>Clostridia</taxon>
        <taxon>Eubacteriales</taxon>
        <taxon>Clostridiales Family XVII. Incertae Sedis</taxon>
        <taxon>Thermaerobacter</taxon>
    </lineage>
</organism>
<dbReference type="HOGENOM" id="CLU_946410_0_0_9"/>
<keyword evidence="11" id="KW-1185">Reference proteome</keyword>
<evidence type="ECO:0000256" key="6">
    <source>
        <dbReference type="ARBA" id="ARBA00023225"/>
    </source>
</evidence>
<evidence type="ECO:0000256" key="1">
    <source>
        <dbReference type="ARBA" id="ARBA00003041"/>
    </source>
</evidence>
<feature type="region of interest" description="Disordered" evidence="8">
    <location>
        <begin position="258"/>
        <end position="294"/>
    </location>
</feature>
<evidence type="ECO:0000313" key="10">
    <source>
        <dbReference type="EMBL" id="EKP93679.1"/>
    </source>
</evidence>
<keyword evidence="4" id="KW-1005">Bacterial flagellum biogenesis</keyword>
<dbReference type="PANTHER" id="PTHR34982">
    <property type="entry name" value="YOP PROTEINS TRANSLOCATION PROTEIN L"/>
    <property type="match status" value="1"/>
</dbReference>
<dbReference type="PANTHER" id="PTHR34982:SF1">
    <property type="entry name" value="FLAGELLAR ASSEMBLY PROTEIN FLIH"/>
    <property type="match status" value="1"/>
</dbReference>
<dbReference type="OrthoDB" id="9786341at2"/>
<evidence type="ECO:0000259" key="9">
    <source>
        <dbReference type="Pfam" id="PF02108"/>
    </source>
</evidence>
<feature type="region of interest" description="Disordered" evidence="8">
    <location>
        <begin position="1"/>
        <end position="34"/>
    </location>
</feature>
<keyword evidence="3" id="KW-0813">Transport</keyword>
<dbReference type="GO" id="GO:0005829">
    <property type="term" value="C:cytosol"/>
    <property type="evidence" value="ECO:0007669"/>
    <property type="project" value="TreeGrafter"/>
</dbReference>
<feature type="region of interest" description="Disordered" evidence="8">
    <location>
        <begin position="48"/>
        <end position="69"/>
    </location>
</feature>
<evidence type="ECO:0000256" key="4">
    <source>
        <dbReference type="ARBA" id="ARBA00022795"/>
    </source>
</evidence>